<sequence>MDEPALTAGGIRRVGVVVPAHDEEALIGGCLAAVERSASLARGARPGLEVLVVVVLDRCTDGTAAAAVGAGVCVVTSAGAGVGAARRTGHEVLARWQPLHPAARVWAASTDADTEVPSGWLLQQLEAADDGARLVLGTVRPRAVDLEVAVLKAWEARHPAAGPADDVVHVHGANLGVRLDAYLAAGGYPAVTEHEDRLLVEALRAQGVLPVAGTRAVTSGRRQGRVAGGFSGYLRALAATL</sequence>
<evidence type="ECO:0000256" key="5">
    <source>
        <dbReference type="ARBA" id="ARBA00023136"/>
    </source>
</evidence>
<dbReference type="Gene3D" id="3.90.550.10">
    <property type="entry name" value="Spore Coat Polysaccharide Biosynthesis Protein SpsA, Chain A"/>
    <property type="match status" value="1"/>
</dbReference>
<dbReference type="PANTHER" id="PTHR43646:SF2">
    <property type="entry name" value="GLYCOSYLTRANSFERASE 2-LIKE DOMAIN-CONTAINING PROTEIN"/>
    <property type="match status" value="1"/>
</dbReference>
<feature type="domain" description="Glycosyltransferase 2-like" evidence="10">
    <location>
        <begin position="16"/>
        <end position="142"/>
    </location>
</feature>
<evidence type="ECO:0000256" key="7">
    <source>
        <dbReference type="ARBA" id="ARBA00037904"/>
    </source>
</evidence>
<evidence type="ECO:0000313" key="11">
    <source>
        <dbReference type="EMBL" id="GAA4680929.1"/>
    </source>
</evidence>
<evidence type="ECO:0000256" key="3">
    <source>
        <dbReference type="ARBA" id="ARBA00022676"/>
    </source>
</evidence>
<name>A0ABP8W455_9ACTN</name>
<dbReference type="EMBL" id="BAABIM010000002">
    <property type="protein sequence ID" value="GAA4680929.1"/>
    <property type="molecule type" value="Genomic_DNA"/>
</dbReference>
<evidence type="ECO:0000256" key="8">
    <source>
        <dbReference type="ARBA" id="ARBA00038120"/>
    </source>
</evidence>
<dbReference type="SUPFAM" id="SSF53448">
    <property type="entry name" value="Nucleotide-diphospho-sugar transferases"/>
    <property type="match status" value="1"/>
</dbReference>
<keyword evidence="5" id="KW-0472">Membrane</keyword>
<evidence type="ECO:0000256" key="1">
    <source>
        <dbReference type="ARBA" id="ARBA00004236"/>
    </source>
</evidence>
<comment type="pathway">
    <text evidence="7">Carotenoid biosynthesis; staphyloxanthin biosynthesis; staphyloxanthin from farnesyl diphosphate: step 4/5.</text>
</comment>
<organism evidence="11 12">
    <name type="scientific">Nocardioides nanhaiensis</name>
    <dbReference type="NCBI Taxonomy" id="1476871"/>
    <lineage>
        <taxon>Bacteria</taxon>
        <taxon>Bacillati</taxon>
        <taxon>Actinomycetota</taxon>
        <taxon>Actinomycetes</taxon>
        <taxon>Propionibacteriales</taxon>
        <taxon>Nocardioidaceae</taxon>
        <taxon>Nocardioides</taxon>
    </lineage>
</organism>
<dbReference type="Pfam" id="PF00535">
    <property type="entry name" value="Glycos_transf_2"/>
    <property type="match status" value="1"/>
</dbReference>
<evidence type="ECO:0000259" key="10">
    <source>
        <dbReference type="Pfam" id="PF00535"/>
    </source>
</evidence>
<dbReference type="RefSeq" id="WP_345264845.1">
    <property type="nucleotide sequence ID" value="NZ_BAABIM010000002.1"/>
</dbReference>
<proteinExistence type="inferred from homology"/>
<evidence type="ECO:0000256" key="6">
    <source>
        <dbReference type="ARBA" id="ARBA00037281"/>
    </source>
</evidence>
<accession>A0ABP8W455</accession>
<dbReference type="PANTHER" id="PTHR43646">
    <property type="entry name" value="GLYCOSYLTRANSFERASE"/>
    <property type="match status" value="1"/>
</dbReference>
<evidence type="ECO:0000256" key="4">
    <source>
        <dbReference type="ARBA" id="ARBA00022679"/>
    </source>
</evidence>
<protein>
    <recommendedName>
        <fullName evidence="9">4,4'-diaponeurosporenoate glycosyltransferase</fullName>
    </recommendedName>
</protein>
<dbReference type="InterPro" id="IPR029044">
    <property type="entry name" value="Nucleotide-diphossugar_trans"/>
</dbReference>
<dbReference type="Proteomes" id="UP001500621">
    <property type="component" value="Unassembled WGS sequence"/>
</dbReference>
<comment type="subcellular location">
    <subcellularLocation>
        <location evidence="1">Cell membrane</location>
    </subcellularLocation>
</comment>
<evidence type="ECO:0000256" key="9">
    <source>
        <dbReference type="ARBA" id="ARBA00040345"/>
    </source>
</evidence>
<evidence type="ECO:0000256" key="2">
    <source>
        <dbReference type="ARBA" id="ARBA00022475"/>
    </source>
</evidence>
<keyword evidence="12" id="KW-1185">Reference proteome</keyword>
<reference evidence="12" key="1">
    <citation type="journal article" date="2019" name="Int. J. Syst. Evol. Microbiol.">
        <title>The Global Catalogue of Microorganisms (GCM) 10K type strain sequencing project: providing services to taxonomists for standard genome sequencing and annotation.</title>
        <authorList>
            <consortium name="The Broad Institute Genomics Platform"/>
            <consortium name="The Broad Institute Genome Sequencing Center for Infectious Disease"/>
            <person name="Wu L."/>
            <person name="Ma J."/>
        </authorList>
    </citation>
    <scope>NUCLEOTIDE SEQUENCE [LARGE SCALE GENOMIC DNA]</scope>
    <source>
        <strain evidence="12">JCM 18127</strain>
    </source>
</reference>
<comment type="function">
    <text evidence="6">Catalyzes the glycosylation of 4,4'-diaponeurosporenoate, i.e. the esterification of glucose at the C1'' position with the carboxyl group of 4,4'-diaponeurosporenic acid, to form glycosyl-4,4'-diaponeurosporenoate. This is a step in the biosynthesis of staphyloxanthin, an orange pigment present in most staphylococci strains.</text>
</comment>
<keyword evidence="3" id="KW-0328">Glycosyltransferase</keyword>
<keyword evidence="4" id="KW-0808">Transferase</keyword>
<dbReference type="InterPro" id="IPR001173">
    <property type="entry name" value="Glyco_trans_2-like"/>
</dbReference>
<evidence type="ECO:0000313" key="12">
    <source>
        <dbReference type="Proteomes" id="UP001500621"/>
    </source>
</evidence>
<gene>
    <name evidence="11" type="ORF">GCM10023226_17630</name>
</gene>
<comment type="similarity">
    <text evidence="8">Belongs to the glycosyltransferase 2 family. CrtQ subfamily.</text>
</comment>
<keyword evidence="2" id="KW-1003">Cell membrane</keyword>
<comment type="caution">
    <text evidence="11">The sequence shown here is derived from an EMBL/GenBank/DDBJ whole genome shotgun (WGS) entry which is preliminary data.</text>
</comment>